<dbReference type="InterPro" id="IPR010181">
    <property type="entry name" value="CGCAxxGCC_motif"/>
</dbReference>
<dbReference type="EMBL" id="CP046457">
    <property type="protein sequence ID" value="QGT98917.1"/>
    <property type="molecule type" value="Genomic_DNA"/>
</dbReference>
<organism evidence="1 2">
    <name type="scientific">Candidatus Syntrophocurvum alkaliphilum</name>
    <dbReference type="NCBI Taxonomy" id="2293317"/>
    <lineage>
        <taxon>Bacteria</taxon>
        <taxon>Bacillati</taxon>
        <taxon>Bacillota</taxon>
        <taxon>Clostridia</taxon>
        <taxon>Eubacteriales</taxon>
        <taxon>Syntrophomonadaceae</taxon>
        <taxon>Candidatus Syntrophocurvum</taxon>
    </lineage>
</organism>
<accession>A0A6I6D8R8</accession>
<dbReference type="Proteomes" id="UP000426444">
    <property type="component" value="Chromosome"/>
</dbReference>
<dbReference type="KEGG" id="salq:SYNTR_0324"/>
<evidence type="ECO:0000313" key="2">
    <source>
        <dbReference type="Proteomes" id="UP000426444"/>
    </source>
</evidence>
<sequence>MRELTPSEERIKDKACDAAKNNFKSGLNCAESVYMALIEVGLVDFPSETVAMTTAFGGGIGLTGGVCGALAGMVMGVSAVHGRFEPLNKNQQDNIKELYGNPGRYRFFNQIPHKFKQEFGSTQCDELNKDYSEWADKERMRNCMKIVLASTEMAVEFIYLGNKEGYTQPFGDNMAGKA</sequence>
<evidence type="ECO:0008006" key="3">
    <source>
        <dbReference type="Google" id="ProtNLM"/>
    </source>
</evidence>
<evidence type="ECO:0000313" key="1">
    <source>
        <dbReference type="EMBL" id="QGT98917.1"/>
    </source>
</evidence>
<dbReference type="OrthoDB" id="1624765at2"/>
<protein>
    <recommendedName>
        <fullName evidence="3">C_GCAxxG_C_C family protein</fullName>
    </recommendedName>
</protein>
<dbReference type="AlphaFoldDB" id="A0A6I6D8R8"/>
<keyword evidence="2" id="KW-1185">Reference proteome</keyword>
<proteinExistence type="predicted"/>
<dbReference type="Pfam" id="PF09719">
    <property type="entry name" value="C_GCAxxG_C_C"/>
    <property type="match status" value="1"/>
</dbReference>
<dbReference type="NCBIfam" id="TIGR01909">
    <property type="entry name" value="C_GCAxxG_C_C"/>
    <property type="match status" value="1"/>
</dbReference>
<name>A0A6I6D8R8_9FIRM</name>
<gene>
    <name evidence="1" type="ORF">SYNTR_0324</name>
</gene>
<dbReference type="RefSeq" id="WP_156202862.1">
    <property type="nucleotide sequence ID" value="NZ_CP046457.1"/>
</dbReference>
<reference evidence="2" key="1">
    <citation type="journal article" date="2019" name="Microbiology">
        <title>Complete Genome Sequence of an Uncultured Bacterium of the Candidate Phylum Bipolaricaulota.</title>
        <authorList>
            <person name="Kadnikov V.V."/>
            <person name="Mardanov A.V."/>
            <person name="Beletsky A.V."/>
            <person name="Frank Y.A."/>
            <person name="Karnachuk O.V."/>
            <person name="Ravin N.V."/>
        </authorList>
    </citation>
    <scope>NUCLEOTIDE SEQUENCE [LARGE SCALE GENOMIC DNA]</scope>
</reference>